<accession>A0AAW1WGX1</accession>
<feature type="region of interest" description="Disordered" evidence="1">
    <location>
        <begin position="272"/>
        <end position="317"/>
    </location>
</feature>
<keyword evidence="3" id="KW-1185">Reference proteome</keyword>
<comment type="caution">
    <text evidence="2">The sequence shown here is derived from an EMBL/GenBank/DDBJ whole genome shotgun (WGS) entry which is preliminary data.</text>
</comment>
<organism evidence="2 3">
    <name type="scientific">Rubus argutus</name>
    <name type="common">Southern blackberry</name>
    <dbReference type="NCBI Taxonomy" id="59490"/>
    <lineage>
        <taxon>Eukaryota</taxon>
        <taxon>Viridiplantae</taxon>
        <taxon>Streptophyta</taxon>
        <taxon>Embryophyta</taxon>
        <taxon>Tracheophyta</taxon>
        <taxon>Spermatophyta</taxon>
        <taxon>Magnoliopsida</taxon>
        <taxon>eudicotyledons</taxon>
        <taxon>Gunneridae</taxon>
        <taxon>Pentapetalae</taxon>
        <taxon>rosids</taxon>
        <taxon>fabids</taxon>
        <taxon>Rosales</taxon>
        <taxon>Rosaceae</taxon>
        <taxon>Rosoideae</taxon>
        <taxon>Rosoideae incertae sedis</taxon>
        <taxon>Rubus</taxon>
    </lineage>
</organism>
<dbReference type="EMBL" id="JBEDUW010000006">
    <property type="protein sequence ID" value="KAK9922799.1"/>
    <property type="molecule type" value="Genomic_DNA"/>
</dbReference>
<dbReference type="AlphaFoldDB" id="A0AAW1WGX1"/>
<name>A0AAW1WGX1_RUBAR</name>
<proteinExistence type="predicted"/>
<feature type="compositionally biased region" description="Low complexity" evidence="1">
    <location>
        <begin position="272"/>
        <end position="283"/>
    </location>
</feature>
<protein>
    <submittedName>
        <fullName evidence="2">Uncharacterized protein</fullName>
    </submittedName>
</protein>
<evidence type="ECO:0000256" key="1">
    <source>
        <dbReference type="SAM" id="MobiDB-lite"/>
    </source>
</evidence>
<dbReference type="Proteomes" id="UP001457282">
    <property type="component" value="Unassembled WGS sequence"/>
</dbReference>
<gene>
    <name evidence="2" type="ORF">M0R45_031246</name>
</gene>
<sequence>MQSIRLSHLLQGRSTATDISGAGDYKSPLQLQEAAFRGGSDAVFPNLSGCLWICLLHIPPAIADGYLPGIDFKNAAAGSNILRWPRECGVIYRFDQRDHDHDGFVIFSCKRISLTQLYRSSHVPGMGFPETYATSAAATITSSPFAYPEECCFVHLGGPCLGGQEKLLTTRCLEYDPDKRWEGNICHRYRKAHWCLCAVVLLTACLLRREPAPCLCHHRRRPLHTAQSINSPTAQPVTLSPCINTDGVAAPSPPTCPALDGVPQSATTVLYSAPPQSPAAAPSPLMPPSSPDHGIAKPIHAPTSLSPSLFLPSPIHS</sequence>
<feature type="compositionally biased region" description="Low complexity" evidence="1">
    <location>
        <begin position="302"/>
        <end position="317"/>
    </location>
</feature>
<reference evidence="2 3" key="1">
    <citation type="journal article" date="2023" name="G3 (Bethesda)">
        <title>A chromosome-length genome assembly and annotation of blackberry (Rubus argutus, cv. 'Hillquist').</title>
        <authorList>
            <person name="Bruna T."/>
            <person name="Aryal R."/>
            <person name="Dudchenko O."/>
            <person name="Sargent D.J."/>
            <person name="Mead D."/>
            <person name="Buti M."/>
            <person name="Cavallini A."/>
            <person name="Hytonen T."/>
            <person name="Andres J."/>
            <person name="Pham M."/>
            <person name="Weisz D."/>
            <person name="Mascagni F."/>
            <person name="Usai G."/>
            <person name="Natali L."/>
            <person name="Bassil N."/>
            <person name="Fernandez G.E."/>
            <person name="Lomsadze A."/>
            <person name="Armour M."/>
            <person name="Olukolu B."/>
            <person name="Poorten T."/>
            <person name="Britton C."/>
            <person name="Davik J."/>
            <person name="Ashrafi H."/>
            <person name="Aiden E.L."/>
            <person name="Borodovsky M."/>
            <person name="Worthington M."/>
        </authorList>
    </citation>
    <scope>NUCLEOTIDE SEQUENCE [LARGE SCALE GENOMIC DNA]</scope>
    <source>
        <strain evidence="2">PI 553951</strain>
    </source>
</reference>
<evidence type="ECO:0000313" key="3">
    <source>
        <dbReference type="Proteomes" id="UP001457282"/>
    </source>
</evidence>
<evidence type="ECO:0000313" key="2">
    <source>
        <dbReference type="EMBL" id="KAK9922799.1"/>
    </source>
</evidence>